<protein>
    <submittedName>
        <fullName evidence="1">Uncharacterized protein</fullName>
    </submittedName>
</protein>
<dbReference type="RefSeq" id="WP_388113364.1">
    <property type="nucleotide sequence ID" value="NZ_JBIAHM010000016.1"/>
</dbReference>
<dbReference type="Proteomes" id="UP001601303">
    <property type="component" value="Unassembled WGS sequence"/>
</dbReference>
<dbReference type="EMBL" id="JBIAHM010000016">
    <property type="protein sequence ID" value="MFE9604430.1"/>
    <property type="molecule type" value="Genomic_DNA"/>
</dbReference>
<organism evidence="1 2">
    <name type="scientific">Streptomyces hokutonensis</name>
    <dbReference type="NCBI Taxonomy" id="1306990"/>
    <lineage>
        <taxon>Bacteria</taxon>
        <taxon>Bacillati</taxon>
        <taxon>Actinomycetota</taxon>
        <taxon>Actinomycetes</taxon>
        <taxon>Kitasatosporales</taxon>
        <taxon>Streptomycetaceae</taxon>
        <taxon>Streptomyces</taxon>
    </lineage>
</organism>
<sequence length="40" mass="4203">MSGPAVTAFSETAALYAIPDEDTEEAGRVAAATRTKRYLA</sequence>
<comment type="caution">
    <text evidence="1">The sequence shown here is derived from an EMBL/GenBank/DDBJ whole genome shotgun (WGS) entry which is preliminary data.</text>
</comment>
<accession>A0ABW6MI95</accession>
<proteinExistence type="predicted"/>
<reference evidence="1 2" key="1">
    <citation type="submission" date="2024-10" db="EMBL/GenBank/DDBJ databases">
        <title>The Natural Products Discovery Center: Release of the First 8490 Sequenced Strains for Exploring Actinobacteria Biosynthetic Diversity.</title>
        <authorList>
            <person name="Kalkreuter E."/>
            <person name="Kautsar S.A."/>
            <person name="Yang D."/>
            <person name="Bader C.D."/>
            <person name="Teijaro C.N."/>
            <person name="Fluegel L."/>
            <person name="Davis C.M."/>
            <person name="Simpson J.R."/>
            <person name="Lauterbach L."/>
            <person name="Steele A.D."/>
            <person name="Gui C."/>
            <person name="Meng S."/>
            <person name="Li G."/>
            <person name="Viehrig K."/>
            <person name="Ye F."/>
            <person name="Su P."/>
            <person name="Kiefer A.F."/>
            <person name="Nichols A."/>
            <person name="Cepeda A.J."/>
            <person name="Yan W."/>
            <person name="Fan B."/>
            <person name="Jiang Y."/>
            <person name="Adhikari A."/>
            <person name="Zheng C.-J."/>
            <person name="Schuster L."/>
            <person name="Cowan T.M."/>
            <person name="Smanski M.J."/>
            <person name="Chevrette M.G."/>
            <person name="De Carvalho L.P.S."/>
            <person name="Shen B."/>
        </authorList>
    </citation>
    <scope>NUCLEOTIDE SEQUENCE [LARGE SCALE GENOMIC DNA]</scope>
    <source>
        <strain evidence="1 2">NPDC006488</strain>
    </source>
</reference>
<evidence type="ECO:0000313" key="1">
    <source>
        <dbReference type="EMBL" id="MFE9604430.1"/>
    </source>
</evidence>
<evidence type="ECO:0000313" key="2">
    <source>
        <dbReference type="Proteomes" id="UP001601303"/>
    </source>
</evidence>
<gene>
    <name evidence="1" type="ORF">ACFYNQ_38525</name>
</gene>
<keyword evidence="2" id="KW-1185">Reference proteome</keyword>
<name>A0ABW6MI95_9ACTN</name>